<dbReference type="GO" id="GO:0008752">
    <property type="term" value="F:FMN reductase [NAD(P)H] activity"/>
    <property type="evidence" value="ECO:0007669"/>
    <property type="project" value="InterPro"/>
</dbReference>
<evidence type="ECO:0000256" key="1">
    <source>
        <dbReference type="ARBA" id="ARBA00022630"/>
    </source>
</evidence>
<keyword evidence="5" id="KW-1185">Reference proteome</keyword>
<dbReference type="SUPFAM" id="SSF52218">
    <property type="entry name" value="Flavoproteins"/>
    <property type="match status" value="1"/>
</dbReference>
<dbReference type="AlphaFoldDB" id="A0A164BK74"/>
<keyword evidence="2" id="KW-0288">FMN</keyword>
<keyword evidence="3" id="KW-0560">Oxidoreductase</keyword>
<accession>A0A165Z5B8</accession>
<evidence type="ECO:0000313" key="4">
    <source>
        <dbReference type="EMBL" id="KZN97860.1"/>
    </source>
</evidence>
<dbReference type="GO" id="GO:0046306">
    <property type="term" value="P:alkanesulfonate catabolic process"/>
    <property type="evidence" value="ECO:0007669"/>
    <property type="project" value="InterPro"/>
</dbReference>
<accession>A0A164BK74</accession>
<dbReference type="Gene3D" id="3.40.50.360">
    <property type="match status" value="1"/>
</dbReference>
<dbReference type="PANTHER" id="PTHR43408:SF1">
    <property type="entry name" value="FMN REDUCTASE (NADPH)"/>
    <property type="match status" value="1"/>
</dbReference>
<dbReference type="InterPro" id="IPR051814">
    <property type="entry name" value="NAD(P)H-dep_FMN_reductase"/>
</dbReference>
<proteinExistence type="predicted"/>
<keyword evidence="1" id="KW-0285">Flavoprotein</keyword>
<dbReference type="RefSeq" id="WP_063386539.1">
    <property type="nucleotide sequence ID" value="NZ_LVHY01000020.1"/>
</dbReference>
<name>A0A164BK74_9BACI</name>
<dbReference type="GeneID" id="301124626"/>
<dbReference type="STRING" id="33936.AZI98_01590"/>
<dbReference type="NCBIfam" id="TIGR03567">
    <property type="entry name" value="FMN_reduc_SsuE"/>
    <property type="match status" value="1"/>
</dbReference>
<protein>
    <submittedName>
        <fullName evidence="4">FMN reductase (NADPH)</fullName>
    </submittedName>
</protein>
<dbReference type="PANTHER" id="PTHR43408">
    <property type="entry name" value="FMN REDUCTASE (NADPH)"/>
    <property type="match status" value="1"/>
</dbReference>
<organism evidence="4 5">
    <name type="scientific">Aeribacillus pallidus</name>
    <dbReference type="NCBI Taxonomy" id="33936"/>
    <lineage>
        <taxon>Bacteria</taxon>
        <taxon>Bacillati</taxon>
        <taxon>Bacillota</taxon>
        <taxon>Bacilli</taxon>
        <taxon>Bacillales</taxon>
        <taxon>Bacillaceae</taxon>
        <taxon>Aeribacillus</taxon>
    </lineage>
</organism>
<dbReference type="EMBL" id="LWBR01000005">
    <property type="protein sequence ID" value="KZN97860.1"/>
    <property type="molecule type" value="Genomic_DNA"/>
</dbReference>
<dbReference type="InterPro" id="IPR020048">
    <property type="entry name" value="NADPH-dep_FMN_reduc_SsuE"/>
</dbReference>
<dbReference type="InterPro" id="IPR029039">
    <property type="entry name" value="Flavoprotein-like_sf"/>
</dbReference>
<evidence type="ECO:0000313" key="5">
    <source>
        <dbReference type="Proteomes" id="UP000076476"/>
    </source>
</evidence>
<dbReference type="Pfam" id="PF03358">
    <property type="entry name" value="FMN_red"/>
    <property type="match status" value="1"/>
</dbReference>
<evidence type="ECO:0000256" key="2">
    <source>
        <dbReference type="ARBA" id="ARBA00022643"/>
    </source>
</evidence>
<gene>
    <name evidence="4" type="ORF">AZI98_01590</name>
</gene>
<reference evidence="4 5" key="1">
    <citation type="submission" date="2016-04" db="EMBL/GenBank/DDBJ databases">
        <title>Draft genome sequence of Aeribacillus pallidus 8m3 from petroleum reservoir.</title>
        <authorList>
            <person name="Poltaraus A.B."/>
            <person name="Nazina T.N."/>
            <person name="Tourova T.P."/>
            <person name="Malakho S.M."/>
            <person name="Korshunova A.V."/>
            <person name="Sokolova D.S."/>
        </authorList>
    </citation>
    <scope>NUCLEOTIDE SEQUENCE [LARGE SCALE GENOMIC DNA]</scope>
    <source>
        <strain evidence="4 5">8m3</strain>
    </source>
</reference>
<evidence type="ECO:0000256" key="3">
    <source>
        <dbReference type="ARBA" id="ARBA00023002"/>
    </source>
</evidence>
<comment type="caution">
    <text evidence="4">The sequence shown here is derived from an EMBL/GenBank/DDBJ whole genome shotgun (WGS) entry which is preliminary data.</text>
</comment>
<sequence length="180" mass="19596">MSNIVIISGSPSKPSRSLAISAYLEKRIKAEGLNASTISVRDLPAEDLLFANFNSPKIQEVLAQIEQAQAVIIVSPVYKASYPGVLKALLDFIPEKGFVDKVVLPVVTGGTAAHLLTLEYAIKPIASVLGSQEILKGVYFVDSQIGYHEDQVTFIDAEIESRLQTSLNDLLSRLKVEQLK</sequence>
<dbReference type="OrthoDB" id="1643408at2"/>
<dbReference type="InterPro" id="IPR005025">
    <property type="entry name" value="FMN_Rdtase-like_dom"/>
</dbReference>
<dbReference type="Proteomes" id="UP000076476">
    <property type="component" value="Unassembled WGS sequence"/>
</dbReference>